<dbReference type="AlphaFoldDB" id="A0ABD0K283"/>
<organism evidence="1 2">
    <name type="scientific">Batillaria attramentaria</name>
    <dbReference type="NCBI Taxonomy" id="370345"/>
    <lineage>
        <taxon>Eukaryota</taxon>
        <taxon>Metazoa</taxon>
        <taxon>Spiralia</taxon>
        <taxon>Lophotrochozoa</taxon>
        <taxon>Mollusca</taxon>
        <taxon>Gastropoda</taxon>
        <taxon>Caenogastropoda</taxon>
        <taxon>Sorbeoconcha</taxon>
        <taxon>Cerithioidea</taxon>
        <taxon>Batillariidae</taxon>
        <taxon>Batillaria</taxon>
    </lineage>
</organism>
<dbReference type="EMBL" id="JACVVK020000261">
    <property type="protein sequence ID" value="KAK7481492.1"/>
    <property type="molecule type" value="Genomic_DNA"/>
</dbReference>
<proteinExistence type="predicted"/>
<evidence type="ECO:0000313" key="1">
    <source>
        <dbReference type="EMBL" id="KAK7481492.1"/>
    </source>
</evidence>
<protein>
    <submittedName>
        <fullName evidence="1">Uncharacterized protein</fullName>
    </submittedName>
</protein>
<sequence>MHEVTWAIKKEKYWQKVLLVIGQFNKIQCTVLWAVPSAGPGDSEKVRLGDDSRLGDKTGASNATSVLTVKLMNCLYLKYYDVLSLRSPQDVIKTKTSTPNSVLKLAFDGTAVEEIVSCGLSECGNTQFGWNKQDPQHVTDDFPQSPTV</sequence>
<gene>
    <name evidence="1" type="ORF">BaRGS_00027254</name>
</gene>
<accession>A0ABD0K283</accession>
<name>A0ABD0K283_9CAEN</name>
<reference evidence="1 2" key="1">
    <citation type="journal article" date="2023" name="Sci. Data">
        <title>Genome assembly of the Korean intertidal mud-creeper Batillaria attramentaria.</title>
        <authorList>
            <person name="Patra A.K."/>
            <person name="Ho P.T."/>
            <person name="Jun S."/>
            <person name="Lee S.J."/>
            <person name="Kim Y."/>
            <person name="Won Y.J."/>
        </authorList>
    </citation>
    <scope>NUCLEOTIDE SEQUENCE [LARGE SCALE GENOMIC DNA]</scope>
    <source>
        <strain evidence="1">Wonlab-2016</strain>
    </source>
</reference>
<dbReference type="Proteomes" id="UP001519460">
    <property type="component" value="Unassembled WGS sequence"/>
</dbReference>
<keyword evidence="2" id="KW-1185">Reference proteome</keyword>
<comment type="caution">
    <text evidence="1">The sequence shown here is derived from an EMBL/GenBank/DDBJ whole genome shotgun (WGS) entry which is preliminary data.</text>
</comment>
<evidence type="ECO:0000313" key="2">
    <source>
        <dbReference type="Proteomes" id="UP001519460"/>
    </source>
</evidence>